<dbReference type="EMBL" id="JACIBS010000005">
    <property type="protein sequence ID" value="MBB3665612.1"/>
    <property type="molecule type" value="Genomic_DNA"/>
</dbReference>
<dbReference type="InterPro" id="IPR036388">
    <property type="entry name" value="WH-like_DNA-bd_sf"/>
</dbReference>
<keyword evidence="8" id="KW-1185">Reference proteome</keyword>
<evidence type="ECO:0000259" key="6">
    <source>
        <dbReference type="PROSITE" id="PS51078"/>
    </source>
</evidence>
<evidence type="ECO:0000256" key="3">
    <source>
        <dbReference type="ARBA" id="ARBA00023163"/>
    </source>
</evidence>
<reference evidence="7 8" key="1">
    <citation type="submission" date="2020-08" db="EMBL/GenBank/DDBJ databases">
        <title>Sequencing the genomes of 1000 actinobacteria strains.</title>
        <authorList>
            <person name="Klenk H.-P."/>
        </authorList>
    </citation>
    <scope>NUCLEOTIDE SEQUENCE [LARGE SCALE GENOMIC DNA]</scope>
    <source>
        <strain evidence="7 8">DSM 45267</strain>
    </source>
</reference>
<keyword evidence="3" id="KW-0804">Transcription</keyword>
<dbReference type="InterPro" id="IPR014757">
    <property type="entry name" value="Tscrpt_reg_IclR_C"/>
</dbReference>
<evidence type="ECO:0000256" key="2">
    <source>
        <dbReference type="ARBA" id="ARBA00023125"/>
    </source>
</evidence>
<dbReference type="Gene3D" id="1.10.10.10">
    <property type="entry name" value="Winged helix-like DNA-binding domain superfamily/Winged helix DNA-binding domain"/>
    <property type="match status" value="1"/>
</dbReference>
<protein>
    <submittedName>
        <fullName evidence="7">DNA-binding IclR family transcriptional regulator</fullName>
    </submittedName>
</protein>
<dbReference type="AlphaFoldDB" id="A0A839XP43"/>
<evidence type="ECO:0000256" key="4">
    <source>
        <dbReference type="SAM" id="MobiDB-lite"/>
    </source>
</evidence>
<keyword evidence="1" id="KW-0805">Transcription regulation</keyword>
<evidence type="ECO:0000313" key="8">
    <source>
        <dbReference type="Proteomes" id="UP000564573"/>
    </source>
</evidence>
<keyword evidence="2 7" id="KW-0238">DNA-binding</keyword>
<dbReference type="SMART" id="SM00346">
    <property type="entry name" value="HTH_ICLR"/>
    <property type="match status" value="1"/>
</dbReference>
<dbReference type="PANTHER" id="PTHR30136">
    <property type="entry name" value="HELIX-TURN-HELIX TRANSCRIPTIONAL REGULATOR, ICLR FAMILY"/>
    <property type="match status" value="1"/>
</dbReference>
<dbReference type="PROSITE" id="PS51077">
    <property type="entry name" value="HTH_ICLR"/>
    <property type="match status" value="1"/>
</dbReference>
<dbReference type="GO" id="GO:0003677">
    <property type="term" value="F:DNA binding"/>
    <property type="evidence" value="ECO:0007669"/>
    <property type="project" value="UniProtKB-KW"/>
</dbReference>
<evidence type="ECO:0000259" key="5">
    <source>
        <dbReference type="PROSITE" id="PS51077"/>
    </source>
</evidence>
<evidence type="ECO:0000256" key="1">
    <source>
        <dbReference type="ARBA" id="ARBA00023015"/>
    </source>
</evidence>
<feature type="domain" description="HTH iclR-type" evidence="5">
    <location>
        <begin position="24"/>
        <end position="84"/>
    </location>
</feature>
<dbReference type="GO" id="GO:0045892">
    <property type="term" value="P:negative regulation of DNA-templated transcription"/>
    <property type="evidence" value="ECO:0007669"/>
    <property type="project" value="TreeGrafter"/>
</dbReference>
<comment type="caution">
    <text evidence="7">The sequence shown here is derived from an EMBL/GenBank/DDBJ whole genome shotgun (WGS) entry which is preliminary data.</text>
</comment>
<dbReference type="InterPro" id="IPR005471">
    <property type="entry name" value="Tscrpt_reg_IclR_N"/>
</dbReference>
<dbReference type="InterPro" id="IPR029016">
    <property type="entry name" value="GAF-like_dom_sf"/>
</dbReference>
<dbReference type="Proteomes" id="UP000564573">
    <property type="component" value="Unassembled WGS sequence"/>
</dbReference>
<dbReference type="Pfam" id="PF09339">
    <property type="entry name" value="HTH_IclR"/>
    <property type="match status" value="1"/>
</dbReference>
<gene>
    <name evidence="7" type="ORF">FB384_004570</name>
</gene>
<dbReference type="PROSITE" id="PS51078">
    <property type="entry name" value="ICLR_ED"/>
    <property type="match status" value="1"/>
</dbReference>
<name>A0A839XP43_9PSEU</name>
<sequence length="269" mass="28705">MTITADGPPIESAVSPPQADTGERSMVGRLDALLAAFVDHDRSLSLSEISQRVGLPKSTVHRLTEQLCSVGWLERNSGGYRVGFKLLEVGGLVLQRNGLRETAYGHIYPLARKTGLAVQLAILDGAEVVYLDRVDLGGLDLPTRVGGRQPAYCTGLGKAMLAFEDEAAQATALADMPARTAATITDPRAMRAELETIRTCGYALDRGEGFHEIACVAAPIRSSGRAIGAISVTGPIRSMRAQPLVQEIRRTAKAVWEGRSGFGRGLPAR</sequence>
<dbReference type="Pfam" id="PF01614">
    <property type="entry name" value="IclR_C"/>
    <property type="match status" value="1"/>
</dbReference>
<feature type="region of interest" description="Disordered" evidence="4">
    <location>
        <begin position="1"/>
        <end position="22"/>
    </location>
</feature>
<dbReference type="RefSeq" id="WP_183786817.1">
    <property type="nucleotide sequence ID" value="NZ_JACIBS010000005.1"/>
</dbReference>
<accession>A0A839XP43</accession>
<dbReference type="SUPFAM" id="SSF46785">
    <property type="entry name" value="Winged helix' DNA-binding domain"/>
    <property type="match status" value="1"/>
</dbReference>
<dbReference type="InterPro" id="IPR050707">
    <property type="entry name" value="HTH_MetabolicPath_Reg"/>
</dbReference>
<organism evidence="7 8">
    <name type="scientific">Prauserella sediminis</name>
    <dbReference type="NCBI Taxonomy" id="577680"/>
    <lineage>
        <taxon>Bacteria</taxon>
        <taxon>Bacillati</taxon>
        <taxon>Actinomycetota</taxon>
        <taxon>Actinomycetes</taxon>
        <taxon>Pseudonocardiales</taxon>
        <taxon>Pseudonocardiaceae</taxon>
        <taxon>Prauserella</taxon>
        <taxon>Prauserella salsuginis group</taxon>
    </lineage>
</organism>
<dbReference type="InterPro" id="IPR036390">
    <property type="entry name" value="WH_DNA-bd_sf"/>
</dbReference>
<dbReference type="Gene3D" id="3.30.450.40">
    <property type="match status" value="1"/>
</dbReference>
<dbReference type="GO" id="GO:0003700">
    <property type="term" value="F:DNA-binding transcription factor activity"/>
    <property type="evidence" value="ECO:0007669"/>
    <property type="project" value="TreeGrafter"/>
</dbReference>
<evidence type="ECO:0000313" key="7">
    <source>
        <dbReference type="EMBL" id="MBB3665612.1"/>
    </source>
</evidence>
<dbReference type="SUPFAM" id="SSF55781">
    <property type="entry name" value="GAF domain-like"/>
    <property type="match status" value="1"/>
</dbReference>
<feature type="domain" description="IclR-ED" evidence="6">
    <location>
        <begin position="85"/>
        <end position="268"/>
    </location>
</feature>
<dbReference type="PANTHER" id="PTHR30136:SF24">
    <property type="entry name" value="HTH-TYPE TRANSCRIPTIONAL REPRESSOR ALLR"/>
    <property type="match status" value="1"/>
</dbReference>
<proteinExistence type="predicted"/>